<gene>
    <name evidence="2" type="ORF">POL25_34095</name>
</gene>
<dbReference type="RefSeq" id="WP_272090487.1">
    <property type="nucleotide sequence ID" value="NZ_JAQNDL010000003.1"/>
</dbReference>
<feature type="compositionally biased region" description="Basic and acidic residues" evidence="1">
    <location>
        <begin position="19"/>
        <end position="32"/>
    </location>
</feature>
<evidence type="ECO:0000313" key="2">
    <source>
        <dbReference type="EMBL" id="MDC0721988.1"/>
    </source>
</evidence>
<dbReference type="EMBL" id="JAQNDL010000003">
    <property type="protein sequence ID" value="MDC0721988.1"/>
    <property type="molecule type" value="Genomic_DNA"/>
</dbReference>
<protein>
    <submittedName>
        <fullName evidence="2">Uncharacterized protein</fullName>
    </submittedName>
</protein>
<feature type="region of interest" description="Disordered" evidence="1">
    <location>
        <begin position="1"/>
        <end position="83"/>
    </location>
</feature>
<feature type="compositionally biased region" description="Basic residues" evidence="1">
    <location>
        <begin position="72"/>
        <end position="83"/>
    </location>
</feature>
<feature type="compositionally biased region" description="Low complexity" evidence="1">
    <location>
        <begin position="40"/>
        <end position="53"/>
    </location>
</feature>
<proteinExistence type="predicted"/>
<reference evidence="2 3" key="1">
    <citation type="submission" date="2022-11" db="EMBL/GenBank/DDBJ databases">
        <title>Minimal conservation of predation-associated metabolite biosynthetic gene clusters underscores biosynthetic potential of Myxococcota including descriptions for ten novel species: Archangium lansinium sp. nov., Myxococcus landrumus sp. nov., Nannocystis bai.</title>
        <authorList>
            <person name="Ahearne A."/>
            <person name="Stevens C."/>
            <person name="Dowd S."/>
        </authorList>
    </citation>
    <scope>NUCLEOTIDE SEQUENCE [LARGE SCALE GENOMIC DNA]</scope>
    <source>
        <strain evidence="2 3">BB15-2</strain>
    </source>
</reference>
<evidence type="ECO:0000256" key="1">
    <source>
        <dbReference type="SAM" id="MobiDB-lite"/>
    </source>
</evidence>
<dbReference type="Proteomes" id="UP001221686">
    <property type="component" value="Unassembled WGS sequence"/>
</dbReference>
<name>A0ABT5E7Z3_9BACT</name>
<organism evidence="2 3">
    <name type="scientific">Nannocystis bainbridge</name>
    <dbReference type="NCBI Taxonomy" id="2995303"/>
    <lineage>
        <taxon>Bacteria</taxon>
        <taxon>Pseudomonadati</taxon>
        <taxon>Myxococcota</taxon>
        <taxon>Polyangia</taxon>
        <taxon>Nannocystales</taxon>
        <taxon>Nannocystaceae</taxon>
        <taxon>Nannocystis</taxon>
    </lineage>
</organism>
<comment type="caution">
    <text evidence="2">The sequence shown here is derived from an EMBL/GenBank/DDBJ whole genome shotgun (WGS) entry which is preliminary data.</text>
</comment>
<evidence type="ECO:0000313" key="3">
    <source>
        <dbReference type="Proteomes" id="UP001221686"/>
    </source>
</evidence>
<accession>A0ABT5E7Z3</accession>
<sequence>MPKISFAPKTNPDITTPEPHTDPEPRPGREHTGPLSWVLGGAPTARPAPAPGRQEPRREPAHNRQPVGADVRRRRNPSSRFRG</sequence>
<keyword evidence="3" id="KW-1185">Reference proteome</keyword>